<dbReference type="InterPro" id="IPR000933">
    <property type="entry name" value="Glyco_hydro_29"/>
</dbReference>
<dbReference type="InterPro" id="IPR016286">
    <property type="entry name" value="FUC_metazoa-typ"/>
</dbReference>
<feature type="domain" description="Glycoside hydrolase family 29 N-terminal" evidence="7">
    <location>
        <begin position="44"/>
        <end position="302"/>
    </location>
</feature>
<dbReference type="Pfam" id="PF01120">
    <property type="entry name" value="Alpha_L_fucos"/>
    <property type="match status" value="1"/>
</dbReference>
<evidence type="ECO:0000256" key="5">
    <source>
        <dbReference type="ARBA" id="ARBA00022801"/>
    </source>
</evidence>
<dbReference type="EMBL" id="QKUF01000009">
    <property type="protein sequence ID" value="PZW29272.1"/>
    <property type="molecule type" value="Genomic_DNA"/>
</dbReference>
<keyword evidence="6" id="KW-0326">Glycosidase</keyword>
<evidence type="ECO:0000313" key="9">
    <source>
        <dbReference type="Proteomes" id="UP000248806"/>
    </source>
</evidence>
<gene>
    <name evidence="8" type="ORF">EI42_02994</name>
</gene>
<evidence type="ECO:0000256" key="3">
    <source>
        <dbReference type="ARBA" id="ARBA00012662"/>
    </source>
</evidence>
<keyword evidence="5" id="KW-0378">Hydrolase</keyword>
<dbReference type="InterPro" id="IPR057739">
    <property type="entry name" value="Glyco_hydro_29_N"/>
</dbReference>
<dbReference type="SUPFAM" id="SSF51445">
    <property type="entry name" value="(Trans)glycosidases"/>
    <property type="match status" value="1"/>
</dbReference>
<name>A0A326U6W0_THEHA</name>
<dbReference type="PANTHER" id="PTHR10030">
    <property type="entry name" value="ALPHA-L-FUCOSIDASE"/>
    <property type="match status" value="1"/>
</dbReference>
<dbReference type="GO" id="GO:0004560">
    <property type="term" value="F:alpha-L-fucosidase activity"/>
    <property type="evidence" value="ECO:0007669"/>
    <property type="project" value="InterPro"/>
</dbReference>
<dbReference type="RefSeq" id="WP_111323306.1">
    <property type="nucleotide sequence ID" value="NZ_BIFX01000001.1"/>
</dbReference>
<sequence length="412" mass="47180">MQSPHTPTKEQLAWQDWELGMFFHFGINTFTGREWGDGSEDPALFNPTELDCRQWARVAREAGVRYALLTAKHHDGFCLWPTRVTEHCVRNSPWKNGQGDVAREFVDACRAEGIEPGFYCSPWDRNAACYPDPAAYSDFYAKQLEELCSNYGPLSVLWFDGAGSDGYTYDWPRIMEVIHRLQPQAQIFGMGDRTVRWGGNEEGFGPPDLWLTIDEKNQRALPEDSQQALPETARYIPAEMDTVINRSGWFWHPNSQEQLRSLDELVGVYYRSVGHGANLLLNLAPNRQGLLDEHDVQRLMELRHEIDRRFAHPVGSAENGTDMLEITLDKPALVTRFAAMEDLQQGEHVLEWRLEAEVETYHTSPWHLLASGNALGHKRLGDFAPITSRHFRLRVLRAYGQPRLRSLTLYAP</sequence>
<evidence type="ECO:0000256" key="1">
    <source>
        <dbReference type="ARBA" id="ARBA00004071"/>
    </source>
</evidence>
<keyword evidence="9" id="KW-1185">Reference proteome</keyword>
<protein>
    <recommendedName>
        <fullName evidence="3">alpha-L-fucosidase</fullName>
        <ecNumber evidence="3">3.2.1.51</ecNumber>
    </recommendedName>
</protein>
<evidence type="ECO:0000256" key="4">
    <source>
        <dbReference type="ARBA" id="ARBA00022729"/>
    </source>
</evidence>
<evidence type="ECO:0000256" key="6">
    <source>
        <dbReference type="ARBA" id="ARBA00023295"/>
    </source>
</evidence>
<reference evidence="8 9" key="1">
    <citation type="submission" date="2018-06" db="EMBL/GenBank/DDBJ databases">
        <title>Genomic Encyclopedia of Archaeal and Bacterial Type Strains, Phase II (KMG-II): from individual species to whole genera.</title>
        <authorList>
            <person name="Goeker M."/>
        </authorList>
    </citation>
    <scope>NUCLEOTIDE SEQUENCE [LARGE SCALE GENOMIC DNA]</scope>
    <source>
        <strain evidence="8 9">ATCC BAA-1881</strain>
    </source>
</reference>
<evidence type="ECO:0000259" key="7">
    <source>
        <dbReference type="Pfam" id="PF01120"/>
    </source>
</evidence>
<dbReference type="OrthoDB" id="107551at2"/>
<comment type="caution">
    <text evidence="8">The sequence shown here is derived from an EMBL/GenBank/DDBJ whole genome shotgun (WGS) entry which is preliminary data.</text>
</comment>
<dbReference type="PANTHER" id="PTHR10030:SF37">
    <property type="entry name" value="ALPHA-L-FUCOSIDASE-RELATED"/>
    <property type="match status" value="1"/>
</dbReference>
<keyword evidence="4" id="KW-0732">Signal</keyword>
<dbReference type="SMART" id="SM00812">
    <property type="entry name" value="Alpha_L_fucos"/>
    <property type="match status" value="1"/>
</dbReference>
<accession>A0A326U6W0</accession>
<comment type="function">
    <text evidence="1">Alpha-L-fucosidase is responsible for hydrolyzing the alpha-1,6-linked fucose joined to the reducing-end N-acetylglucosamine of the carbohydrate moieties of glycoproteins.</text>
</comment>
<dbReference type="InterPro" id="IPR017853">
    <property type="entry name" value="GH"/>
</dbReference>
<dbReference type="Gene3D" id="3.20.20.80">
    <property type="entry name" value="Glycosidases"/>
    <property type="match status" value="1"/>
</dbReference>
<dbReference type="GO" id="GO:0006004">
    <property type="term" value="P:fucose metabolic process"/>
    <property type="evidence" value="ECO:0007669"/>
    <property type="project" value="InterPro"/>
</dbReference>
<dbReference type="GO" id="GO:0016139">
    <property type="term" value="P:glycoside catabolic process"/>
    <property type="evidence" value="ECO:0007669"/>
    <property type="project" value="TreeGrafter"/>
</dbReference>
<comment type="similarity">
    <text evidence="2">Belongs to the glycosyl hydrolase 29 family.</text>
</comment>
<evidence type="ECO:0000256" key="2">
    <source>
        <dbReference type="ARBA" id="ARBA00007951"/>
    </source>
</evidence>
<dbReference type="PRINTS" id="PR00741">
    <property type="entry name" value="GLHYDRLASE29"/>
</dbReference>
<dbReference type="AlphaFoldDB" id="A0A326U6W0"/>
<evidence type="ECO:0000313" key="8">
    <source>
        <dbReference type="EMBL" id="PZW29272.1"/>
    </source>
</evidence>
<organism evidence="8 9">
    <name type="scientific">Thermosporothrix hazakensis</name>
    <dbReference type="NCBI Taxonomy" id="644383"/>
    <lineage>
        <taxon>Bacteria</taxon>
        <taxon>Bacillati</taxon>
        <taxon>Chloroflexota</taxon>
        <taxon>Ktedonobacteria</taxon>
        <taxon>Ktedonobacterales</taxon>
        <taxon>Thermosporotrichaceae</taxon>
        <taxon>Thermosporothrix</taxon>
    </lineage>
</organism>
<dbReference type="Proteomes" id="UP000248806">
    <property type="component" value="Unassembled WGS sequence"/>
</dbReference>
<dbReference type="EC" id="3.2.1.51" evidence="3"/>
<dbReference type="Gene3D" id="2.60.120.260">
    <property type="entry name" value="Galactose-binding domain-like"/>
    <property type="match status" value="1"/>
</dbReference>
<proteinExistence type="inferred from homology"/>
<dbReference type="GO" id="GO:0005764">
    <property type="term" value="C:lysosome"/>
    <property type="evidence" value="ECO:0007669"/>
    <property type="project" value="TreeGrafter"/>
</dbReference>